<keyword evidence="1" id="KW-0732">Signal</keyword>
<keyword evidence="4" id="KW-1185">Reference proteome</keyword>
<dbReference type="RefSeq" id="WP_380137705.1">
    <property type="nucleotide sequence ID" value="NZ_JBHLUI010000008.1"/>
</dbReference>
<gene>
    <name evidence="3" type="ORF">ACFFVI_13105</name>
</gene>
<feature type="chain" id="PRO_5045494426" description="Excalibur calcium-binding domain-containing protein" evidence="1">
    <location>
        <begin position="30"/>
        <end position="307"/>
    </location>
</feature>
<sequence>MGLFRRTRPLLVLLSLTALGVTGLAPAQADHVGDRDCSDFAYQEDAQAWLVAHPGDPDGLDRDRDGRACETLPSRAAGPVVVPEAAPCVVGAIRDRWLALGGARGVLGEARTCELVLATRGGRVTHFAGGSVYWSPATGAWDVRGAIRDRWARAGWETSSLGYPRTGEIPLRSTATVGAFSAFEGGSVYWSPRTGAQIVRGAIRDRWGSLGWENGFLGYPTTSEAAVPGGAASHFQGGSVYWSPGTGAHAVRGAIRDAWARQGWESSRLGFPTSEEYAVPGGRRSDFTGGAITWSPTGGIVISYTGG</sequence>
<reference evidence="3 4" key="1">
    <citation type="submission" date="2024-09" db="EMBL/GenBank/DDBJ databases">
        <authorList>
            <person name="Sun Q."/>
            <person name="Mori K."/>
        </authorList>
    </citation>
    <scope>NUCLEOTIDE SEQUENCE [LARGE SCALE GENOMIC DNA]</scope>
    <source>
        <strain evidence="3 4">TISTR 1856</strain>
    </source>
</reference>
<organism evidence="3 4">
    <name type="scientific">Kineococcus gynurae</name>
    <dbReference type="NCBI Taxonomy" id="452979"/>
    <lineage>
        <taxon>Bacteria</taxon>
        <taxon>Bacillati</taxon>
        <taxon>Actinomycetota</taxon>
        <taxon>Actinomycetes</taxon>
        <taxon>Kineosporiales</taxon>
        <taxon>Kineosporiaceae</taxon>
        <taxon>Kineococcus</taxon>
    </lineage>
</organism>
<comment type="caution">
    <text evidence="3">The sequence shown here is derived from an EMBL/GenBank/DDBJ whole genome shotgun (WGS) entry which is preliminary data.</text>
</comment>
<protein>
    <recommendedName>
        <fullName evidence="2">Excalibur calcium-binding domain-containing protein</fullName>
    </recommendedName>
</protein>
<dbReference type="InterPro" id="IPR013207">
    <property type="entry name" value="LGFP"/>
</dbReference>
<dbReference type="EMBL" id="JBHMDM010000007">
    <property type="protein sequence ID" value="MFB9377903.1"/>
    <property type="molecule type" value="Genomic_DNA"/>
</dbReference>
<feature type="signal peptide" evidence="1">
    <location>
        <begin position="1"/>
        <end position="29"/>
    </location>
</feature>
<evidence type="ECO:0000313" key="3">
    <source>
        <dbReference type="EMBL" id="MFB9377903.1"/>
    </source>
</evidence>
<accession>A0ABV5LV23</accession>
<dbReference type="SMART" id="SM00894">
    <property type="entry name" value="Excalibur"/>
    <property type="match status" value="1"/>
</dbReference>
<proteinExistence type="predicted"/>
<dbReference type="InterPro" id="IPR008613">
    <property type="entry name" value="Excalibur_Ca-bd_domain"/>
</dbReference>
<name>A0ABV5LV23_9ACTN</name>
<dbReference type="Proteomes" id="UP001589748">
    <property type="component" value="Unassembled WGS sequence"/>
</dbReference>
<dbReference type="Pfam" id="PF08310">
    <property type="entry name" value="LGFP"/>
    <property type="match status" value="4"/>
</dbReference>
<feature type="domain" description="Excalibur calcium-binding" evidence="2">
    <location>
        <begin position="33"/>
        <end position="70"/>
    </location>
</feature>
<evidence type="ECO:0000313" key="4">
    <source>
        <dbReference type="Proteomes" id="UP001589748"/>
    </source>
</evidence>
<evidence type="ECO:0000259" key="2">
    <source>
        <dbReference type="SMART" id="SM00894"/>
    </source>
</evidence>
<evidence type="ECO:0000256" key="1">
    <source>
        <dbReference type="SAM" id="SignalP"/>
    </source>
</evidence>